<evidence type="ECO:0000313" key="3">
    <source>
        <dbReference type="Proteomes" id="UP001234178"/>
    </source>
</evidence>
<sequence>MVGSTANPGEATASQAPPDVGQADVVGPTTYDPFVTQRTCKAIRSQILRTCRKIIQAEGSRGAIQGLVNHAKSLLDTACKLQQQLIDVVDDATVDKQHDIHLNNVQQVGLVESHFKEYLERRKADSATEASSFHGFSAAHGSQRPPLPTRIPPRSQATSYRSIAPVSSRLSPAPARSRPNPSQQESSSSDEADAAREALQQLELARRNTTTPDNEQGESRVHLFRTLVHDTPKAPAEKLAILQRHLRGDVLDVVYGLGGGESAYAEAFGR</sequence>
<comment type="caution">
    <text evidence="2">The sequence shown here is derived from an EMBL/GenBank/DDBJ whole genome shotgun (WGS) entry which is preliminary data.</text>
</comment>
<dbReference type="EMBL" id="JAOYFB010000011">
    <property type="protein sequence ID" value="KAK4017642.1"/>
    <property type="molecule type" value="Genomic_DNA"/>
</dbReference>
<dbReference type="Proteomes" id="UP001234178">
    <property type="component" value="Unassembled WGS sequence"/>
</dbReference>
<dbReference type="PANTHER" id="PTHR46903:SF1">
    <property type="entry name" value="CCHC-TYPE DOMAIN-CONTAINING PROTEIN"/>
    <property type="match status" value="1"/>
</dbReference>
<reference evidence="2 3" key="1">
    <citation type="journal article" date="2023" name="Nucleic Acids Res.">
        <title>The hologenome of Daphnia magna reveals possible DNA methylation and microbiome-mediated evolution of the host genome.</title>
        <authorList>
            <person name="Chaturvedi A."/>
            <person name="Li X."/>
            <person name="Dhandapani V."/>
            <person name="Marshall H."/>
            <person name="Kissane S."/>
            <person name="Cuenca-Cambronero M."/>
            <person name="Asole G."/>
            <person name="Calvet F."/>
            <person name="Ruiz-Romero M."/>
            <person name="Marangio P."/>
            <person name="Guigo R."/>
            <person name="Rago D."/>
            <person name="Mirbahai L."/>
            <person name="Eastwood N."/>
            <person name="Colbourne J.K."/>
            <person name="Zhou J."/>
            <person name="Mallon E."/>
            <person name="Orsini L."/>
        </authorList>
    </citation>
    <scope>NUCLEOTIDE SEQUENCE [LARGE SCALE GENOMIC DNA]</scope>
    <source>
        <strain evidence="2">LRV0_1</strain>
    </source>
</reference>
<feature type="compositionally biased region" description="Low complexity" evidence="1">
    <location>
        <begin position="164"/>
        <end position="189"/>
    </location>
</feature>
<proteinExistence type="predicted"/>
<dbReference type="PANTHER" id="PTHR46903">
    <property type="entry name" value="C2H2-TYPE DOMAIN-CONTAINING PROTEIN"/>
    <property type="match status" value="1"/>
</dbReference>
<gene>
    <name evidence="2" type="ORF">OUZ56_033318</name>
</gene>
<accession>A0ABQ9ZXL6</accession>
<name>A0ABQ9ZXL6_9CRUS</name>
<feature type="region of interest" description="Disordered" evidence="1">
    <location>
        <begin position="135"/>
        <end position="195"/>
    </location>
</feature>
<protein>
    <submittedName>
        <fullName evidence="2">Uncharacterized protein</fullName>
    </submittedName>
</protein>
<feature type="compositionally biased region" description="Polar residues" evidence="1">
    <location>
        <begin position="1"/>
        <end position="15"/>
    </location>
</feature>
<feature type="region of interest" description="Disordered" evidence="1">
    <location>
        <begin position="1"/>
        <end position="25"/>
    </location>
</feature>
<organism evidence="2 3">
    <name type="scientific">Daphnia magna</name>
    <dbReference type="NCBI Taxonomy" id="35525"/>
    <lineage>
        <taxon>Eukaryota</taxon>
        <taxon>Metazoa</taxon>
        <taxon>Ecdysozoa</taxon>
        <taxon>Arthropoda</taxon>
        <taxon>Crustacea</taxon>
        <taxon>Branchiopoda</taxon>
        <taxon>Diplostraca</taxon>
        <taxon>Cladocera</taxon>
        <taxon>Anomopoda</taxon>
        <taxon>Daphniidae</taxon>
        <taxon>Daphnia</taxon>
    </lineage>
</organism>
<evidence type="ECO:0000313" key="2">
    <source>
        <dbReference type="EMBL" id="KAK4017642.1"/>
    </source>
</evidence>
<keyword evidence="3" id="KW-1185">Reference proteome</keyword>
<evidence type="ECO:0000256" key="1">
    <source>
        <dbReference type="SAM" id="MobiDB-lite"/>
    </source>
</evidence>